<dbReference type="SUPFAM" id="SSF55031">
    <property type="entry name" value="Bacterial exopeptidase dimerisation domain"/>
    <property type="match status" value="1"/>
</dbReference>
<dbReference type="InterPro" id="IPR002933">
    <property type="entry name" value="Peptidase_M20"/>
</dbReference>
<evidence type="ECO:0000313" key="3">
    <source>
        <dbReference type="EMBL" id="MFD2174216.1"/>
    </source>
</evidence>
<dbReference type="SUPFAM" id="SSF53187">
    <property type="entry name" value="Zn-dependent exopeptidases"/>
    <property type="match status" value="1"/>
</dbReference>
<dbReference type="Pfam" id="PF07687">
    <property type="entry name" value="M20_dimer"/>
    <property type="match status" value="1"/>
</dbReference>
<dbReference type="Gene3D" id="3.30.70.360">
    <property type="match status" value="1"/>
</dbReference>
<dbReference type="Proteomes" id="UP001597413">
    <property type="component" value="Unassembled WGS sequence"/>
</dbReference>
<reference evidence="4" key="1">
    <citation type="journal article" date="2019" name="Int. J. Syst. Evol. Microbiol.">
        <title>The Global Catalogue of Microorganisms (GCM) 10K type strain sequencing project: providing services to taxonomists for standard genome sequencing and annotation.</title>
        <authorList>
            <consortium name="The Broad Institute Genomics Platform"/>
            <consortium name="The Broad Institute Genome Sequencing Center for Infectious Disease"/>
            <person name="Wu L."/>
            <person name="Ma J."/>
        </authorList>
    </citation>
    <scope>NUCLEOTIDE SEQUENCE [LARGE SCALE GENOMIC DNA]</scope>
    <source>
        <strain evidence="4">CCUG 55131</strain>
    </source>
</reference>
<keyword evidence="1" id="KW-0378">Hydrolase</keyword>
<keyword evidence="4" id="KW-1185">Reference proteome</keyword>
<sequence>MGADHVLQPDADLIADLTRWRQARHRRPELSGAEHETARQVAQDLAATAPERLVTGLGGTGVAAVYQGTEPGPTLMIRCELDGLPIAETGTPAYRSEISGQGHLCGHDGHMAIVLGLARLLGRDRPRRGRAVVLFQPAEEDGAGALRVIADPAFAPLRPDLALALHNFPGLPLGAAVVEEGVAHCASRGLKIVLEGRTAHAAEPALGLSPGPVLARLIMDLPGLSKGNGPAEADFALLTVTHAALGAAAFGIAPGQAELWVTLRTRTDAGMAALVAATEAMVRRAAAAAGLTVALSDHDVFAHCENAPEAVALFHRAIAAAGIPRADFEAPMRASEDFGRFSALCPTALLRLGAGPACPNLHAPDYDFPDALIAPGLRLFAEAARDLLY</sequence>
<dbReference type="PANTHER" id="PTHR11014:SF169">
    <property type="entry name" value="CLAN MH, FAMILY M20, PEPTIDASE T-LIKE METALLOPEPTIDASE"/>
    <property type="match status" value="1"/>
</dbReference>
<feature type="domain" description="Peptidase M20 dimerisation" evidence="2">
    <location>
        <begin position="183"/>
        <end position="286"/>
    </location>
</feature>
<organism evidence="3 4">
    <name type="scientific">Rhodobacter lacus</name>
    <dbReference type="NCBI Taxonomy" id="1641972"/>
    <lineage>
        <taxon>Bacteria</taxon>
        <taxon>Pseudomonadati</taxon>
        <taxon>Pseudomonadota</taxon>
        <taxon>Alphaproteobacteria</taxon>
        <taxon>Rhodobacterales</taxon>
        <taxon>Rhodobacter group</taxon>
        <taxon>Rhodobacter</taxon>
    </lineage>
</organism>
<dbReference type="EMBL" id="JBHUIX010000009">
    <property type="protein sequence ID" value="MFD2174216.1"/>
    <property type="molecule type" value="Genomic_DNA"/>
</dbReference>
<dbReference type="InterPro" id="IPR011650">
    <property type="entry name" value="Peptidase_M20_dimer"/>
</dbReference>
<gene>
    <name evidence="3" type="ORF">ACFSM0_08960</name>
</gene>
<accession>A0ABW5A8M9</accession>
<dbReference type="Pfam" id="PF01546">
    <property type="entry name" value="Peptidase_M20"/>
    <property type="match status" value="1"/>
</dbReference>
<comment type="caution">
    <text evidence="3">The sequence shown here is derived from an EMBL/GenBank/DDBJ whole genome shotgun (WGS) entry which is preliminary data.</text>
</comment>
<evidence type="ECO:0000313" key="4">
    <source>
        <dbReference type="Proteomes" id="UP001597413"/>
    </source>
</evidence>
<dbReference type="InterPro" id="IPR017439">
    <property type="entry name" value="Amidohydrolase"/>
</dbReference>
<dbReference type="PANTHER" id="PTHR11014">
    <property type="entry name" value="PEPTIDASE M20 FAMILY MEMBER"/>
    <property type="match status" value="1"/>
</dbReference>
<proteinExistence type="predicted"/>
<protein>
    <submittedName>
        <fullName evidence="3">Amidohydrolase</fullName>
    </submittedName>
</protein>
<dbReference type="RefSeq" id="WP_377389485.1">
    <property type="nucleotide sequence ID" value="NZ_JBHUIX010000009.1"/>
</dbReference>
<evidence type="ECO:0000256" key="1">
    <source>
        <dbReference type="ARBA" id="ARBA00022801"/>
    </source>
</evidence>
<dbReference type="InterPro" id="IPR036264">
    <property type="entry name" value="Bact_exopeptidase_dim_dom"/>
</dbReference>
<dbReference type="Gene3D" id="3.40.630.10">
    <property type="entry name" value="Zn peptidases"/>
    <property type="match status" value="1"/>
</dbReference>
<evidence type="ECO:0000259" key="2">
    <source>
        <dbReference type="Pfam" id="PF07687"/>
    </source>
</evidence>
<dbReference type="NCBIfam" id="TIGR01891">
    <property type="entry name" value="amidohydrolases"/>
    <property type="match status" value="1"/>
</dbReference>
<name>A0ABW5A8M9_9RHOB</name>
<dbReference type="PIRSF" id="PIRSF005962">
    <property type="entry name" value="Pept_M20D_amidohydro"/>
    <property type="match status" value="1"/>
</dbReference>